<sequence length="208" mass="23973">MKANRKTRVFSSSSSTTTVTYTTHSNDQPKTTEIPITSSETPPQPITVHLPLSLQSSAATKIQAAYRSHLIRTLFRKISAVNSEANSLERTIQRQETVDLIRSNDREKIRINEALMSLLLRLDSVPGVVPTVRELRRRVSRRIVGLQEVVDGICDERVRDWDVFLRNWDEAFEEIEESVCKERGGYEMEKFCADKLGFRCFQRFLREP</sequence>
<feature type="compositionally biased region" description="Polar residues" evidence="3">
    <location>
        <begin position="26"/>
        <end position="41"/>
    </location>
</feature>
<dbReference type="InterPro" id="IPR003103">
    <property type="entry name" value="BAG_domain"/>
</dbReference>
<dbReference type="SMART" id="SM00264">
    <property type="entry name" value="BAG"/>
    <property type="match status" value="1"/>
</dbReference>
<dbReference type="GO" id="GO:0009506">
    <property type="term" value="C:plasmodesma"/>
    <property type="evidence" value="ECO:0007669"/>
    <property type="project" value="TreeGrafter"/>
</dbReference>
<dbReference type="PANTHER" id="PTHR33322:SF8">
    <property type="entry name" value="BAG FAMILY MOLECULAR CHAPERONE REGULATOR 5, MITOCHONDRIAL"/>
    <property type="match status" value="1"/>
</dbReference>
<dbReference type="CDD" id="cd23767">
    <property type="entry name" value="IQCD"/>
    <property type="match status" value="1"/>
</dbReference>
<dbReference type="InterPro" id="IPR040400">
    <property type="entry name" value="BAG5/6/7/8"/>
</dbReference>
<evidence type="ECO:0000256" key="3">
    <source>
        <dbReference type="SAM" id="MobiDB-lite"/>
    </source>
</evidence>
<dbReference type="Pfam" id="PF02179">
    <property type="entry name" value="BAG"/>
    <property type="match status" value="1"/>
</dbReference>
<organism evidence="5 6">
    <name type="scientific">Dillenia turbinata</name>
    <dbReference type="NCBI Taxonomy" id="194707"/>
    <lineage>
        <taxon>Eukaryota</taxon>
        <taxon>Viridiplantae</taxon>
        <taxon>Streptophyta</taxon>
        <taxon>Embryophyta</taxon>
        <taxon>Tracheophyta</taxon>
        <taxon>Spermatophyta</taxon>
        <taxon>Magnoliopsida</taxon>
        <taxon>eudicotyledons</taxon>
        <taxon>Gunneridae</taxon>
        <taxon>Pentapetalae</taxon>
        <taxon>Dilleniales</taxon>
        <taxon>Dilleniaceae</taxon>
        <taxon>Dillenia</taxon>
    </lineage>
</organism>
<dbReference type="Proteomes" id="UP001370490">
    <property type="component" value="Unassembled WGS sequence"/>
</dbReference>
<dbReference type="GO" id="GO:0051087">
    <property type="term" value="F:protein-folding chaperone binding"/>
    <property type="evidence" value="ECO:0007669"/>
    <property type="project" value="InterPro"/>
</dbReference>
<proteinExistence type="predicted"/>
<dbReference type="PROSITE" id="PS50096">
    <property type="entry name" value="IQ"/>
    <property type="match status" value="1"/>
</dbReference>
<feature type="compositionally biased region" description="Low complexity" evidence="3">
    <location>
        <begin position="11"/>
        <end position="25"/>
    </location>
</feature>
<dbReference type="InterPro" id="IPR000048">
    <property type="entry name" value="IQ_motif_EF-hand-BS"/>
</dbReference>
<dbReference type="EMBL" id="JBAMMX010000023">
    <property type="protein sequence ID" value="KAK6917832.1"/>
    <property type="molecule type" value="Genomic_DNA"/>
</dbReference>
<evidence type="ECO:0000313" key="6">
    <source>
        <dbReference type="Proteomes" id="UP001370490"/>
    </source>
</evidence>
<dbReference type="Gene3D" id="1.20.58.120">
    <property type="entry name" value="BAG domain"/>
    <property type="match status" value="1"/>
</dbReference>
<dbReference type="GO" id="GO:0006457">
    <property type="term" value="P:protein folding"/>
    <property type="evidence" value="ECO:0007669"/>
    <property type="project" value="TreeGrafter"/>
</dbReference>
<comment type="caution">
    <text evidence="5">The sequence shown here is derived from an EMBL/GenBank/DDBJ whole genome shotgun (WGS) entry which is preliminary data.</text>
</comment>
<evidence type="ECO:0000259" key="4">
    <source>
        <dbReference type="PROSITE" id="PS51035"/>
    </source>
</evidence>
<keyword evidence="6" id="KW-1185">Reference proteome</keyword>
<dbReference type="PANTHER" id="PTHR33322">
    <property type="entry name" value="BAG DOMAIN CONTAINING PROTEIN, EXPRESSED"/>
    <property type="match status" value="1"/>
</dbReference>
<evidence type="ECO:0000256" key="1">
    <source>
        <dbReference type="ARBA" id="ARBA00022860"/>
    </source>
</evidence>
<dbReference type="InterPro" id="IPR036533">
    <property type="entry name" value="BAG_dom_sf"/>
</dbReference>
<feature type="region of interest" description="Disordered" evidence="3">
    <location>
        <begin position="1"/>
        <end position="43"/>
    </location>
</feature>
<accession>A0AAN8UYN5</accession>
<dbReference type="GO" id="GO:0005516">
    <property type="term" value="F:calmodulin binding"/>
    <property type="evidence" value="ECO:0007669"/>
    <property type="project" value="UniProtKB-KW"/>
</dbReference>
<name>A0AAN8UYN5_9MAGN</name>
<dbReference type="AlphaFoldDB" id="A0AAN8UYN5"/>
<gene>
    <name evidence="5" type="ORF">RJ641_018583</name>
</gene>
<dbReference type="SUPFAM" id="SSF63491">
    <property type="entry name" value="BAG domain"/>
    <property type="match status" value="1"/>
</dbReference>
<evidence type="ECO:0000313" key="5">
    <source>
        <dbReference type="EMBL" id="KAK6917832.1"/>
    </source>
</evidence>
<dbReference type="PROSITE" id="PS51035">
    <property type="entry name" value="BAG"/>
    <property type="match status" value="1"/>
</dbReference>
<evidence type="ECO:0000256" key="2">
    <source>
        <dbReference type="ARBA" id="ARBA00023186"/>
    </source>
</evidence>
<protein>
    <submittedName>
        <fullName evidence="5">BAG domain</fullName>
    </submittedName>
</protein>
<keyword evidence="1" id="KW-0112">Calmodulin-binding</keyword>
<keyword evidence="2" id="KW-0143">Chaperone</keyword>
<feature type="domain" description="BAG" evidence="4">
    <location>
        <begin position="77"/>
        <end position="154"/>
    </location>
</feature>
<reference evidence="5 6" key="1">
    <citation type="submission" date="2023-12" db="EMBL/GenBank/DDBJ databases">
        <title>A high-quality genome assembly for Dillenia turbinata (Dilleniales).</title>
        <authorList>
            <person name="Chanderbali A."/>
        </authorList>
    </citation>
    <scope>NUCLEOTIDE SEQUENCE [LARGE SCALE GENOMIC DNA]</scope>
    <source>
        <strain evidence="5">LSX21</strain>
        <tissue evidence="5">Leaf</tissue>
    </source>
</reference>
<dbReference type="Pfam" id="PF00612">
    <property type="entry name" value="IQ"/>
    <property type="match status" value="1"/>
</dbReference>